<protein>
    <submittedName>
        <fullName evidence="1">Uncharacterized protein</fullName>
    </submittedName>
</protein>
<proteinExistence type="predicted"/>
<reference evidence="1" key="1">
    <citation type="submission" date="2018-02" db="EMBL/GenBank/DDBJ databases">
        <title>Rhizophora mucronata_Transcriptome.</title>
        <authorList>
            <person name="Meera S.P."/>
            <person name="Sreeshan A."/>
            <person name="Augustine A."/>
        </authorList>
    </citation>
    <scope>NUCLEOTIDE SEQUENCE</scope>
    <source>
        <tissue evidence="1">Leaf</tissue>
    </source>
</reference>
<dbReference type="AlphaFoldDB" id="A0A2P2J634"/>
<name>A0A2P2J634_RHIMU</name>
<sequence length="55" mass="6567">MMISMRKSLCALPKMLFSKFMLQFQMRLHLPMALRREGKTRRNAKFLSHPANLQM</sequence>
<accession>A0A2P2J634</accession>
<evidence type="ECO:0000313" key="1">
    <source>
        <dbReference type="EMBL" id="MBW88926.1"/>
    </source>
</evidence>
<dbReference type="EMBL" id="GGEC01008443">
    <property type="protein sequence ID" value="MBW88926.1"/>
    <property type="molecule type" value="Transcribed_RNA"/>
</dbReference>
<organism evidence="1">
    <name type="scientific">Rhizophora mucronata</name>
    <name type="common">Asiatic mangrove</name>
    <dbReference type="NCBI Taxonomy" id="61149"/>
    <lineage>
        <taxon>Eukaryota</taxon>
        <taxon>Viridiplantae</taxon>
        <taxon>Streptophyta</taxon>
        <taxon>Embryophyta</taxon>
        <taxon>Tracheophyta</taxon>
        <taxon>Spermatophyta</taxon>
        <taxon>Magnoliopsida</taxon>
        <taxon>eudicotyledons</taxon>
        <taxon>Gunneridae</taxon>
        <taxon>Pentapetalae</taxon>
        <taxon>rosids</taxon>
        <taxon>fabids</taxon>
        <taxon>Malpighiales</taxon>
        <taxon>Rhizophoraceae</taxon>
        <taxon>Rhizophora</taxon>
    </lineage>
</organism>